<keyword evidence="9" id="KW-0732">Signal</keyword>
<dbReference type="Proteomes" id="UP000005307">
    <property type="component" value="Chromosome"/>
</dbReference>
<dbReference type="HOGENOM" id="CLU_004498_10_3_5"/>
<feature type="domain" description="Amine oxidase" evidence="10">
    <location>
        <begin position="191"/>
        <end position="442"/>
    </location>
</feature>
<evidence type="ECO:0000256" key="4">
    <source>
        <dbReference type="ARBA" id="ARBA00012535"/>
    </source>
</evidence>
<dbReference type="InterPro" id="IPR002937">
    <property type="entry name" value="Amino_oxidase"/>
</dbReference>
<evidence type="ECO:0000313" key="12">
    <source>
        <dbReference type="Proteomes" id="UP000005307"/>
    </source>
</evidence>
<dbReference type="InterPro" id="IPR036188">
    <property type="entry name" value="FAD/NAD-bd_sf"/>
</dbReference>
<evidence type="ECO:0000256" key="9">
    <source>
        <dbReference type="SAM" id="SignalP"/>
    </source>
</evidence>
<keyword evidence="12" id="KW-1185">Reference proteome</keyword>
<evidence type="ECO:0000256" key="1">
    <source>
        <dbReference type="ARBA" id="ARBA00001974"/>
    </source>
</evidence>
<dbReference type="STRING" id="391626.OAN307_c43030"/>
<dbReference type="InterPro" id="IPR006311">
    <property type="entry name" value="TAT_signal"/>
</dbReference>
<dbReference type="PANTHER" id="PTHR10742">
    <property type="entry name" value="FLAVIN MONOAMINE OXIDASE"/>
    <property type="match status" value="1"/>
</dbReference>
<keyword evidence="6" id="KW-0560">Oxidoreductase</keyword>
<gene>
    <name evidence="11" type="ORF">OAN307_c43030</name>
</gene>
<dbReference type="InterPro" id="IPR050281">
    <property type="entry name" value="Flavin_monoamine_oxidase"/>
</dbReference>
<keyword evidence="7" id="KW-0073">Auxin biosynthesis</keyword>
<dbReference type="PANTHER" id="PTHR10742:SF410">
    <property type="entry name" value="LYSINE-SPECIFIC HISTONE DEMETHYLASE 2"/>
    <property type="match status" value="1"/>
</dbReference>
<dbReference type="GO" id="GO:0050361">
    <property type="term" value="F:tryptophan 2-monooxygenase activity"/>
    <property type="evidence" value="ECO:0007669"/>
    <property type="project" value="UniProtKB-EC"/>
</dbReference>
<sequence>MTISSNRFTRRHVMSGLLALPAAPVLAQNLPANPDVVIIGAGAAGMSAARTLMAASKTVVVLESAARPGGRAFTESSTFGLPYDHGAAWISAASQNPFKQIAAENGFTLLDHASADSALFVGDRRASGAEIQQYNSAWAAMAAGMDGGSSSGQDLAASTVVPHGMAFGGTTHAWTGAMDYGVDMDQLSTGDWYRGTGASGSFLVAEGLGSVVATLADGVPIRLNTPATHIDWRGSGVRVQTPDGTISAKACIVTVSTGVLQAGKIGFSPTLPQTTQDAIGNLPMGLLVKVGLQFDDTRLGFNPNEWLAYDVDDTIATPACFFVTWPHGYNYMMGNIGGRFGWELSAQGPNAAIDFALGEVVKMVGSDARKAFIKGHMSDWAENPNTLGAYAAAKPGHADARDVLAAPFGNQVFFAGEAVGGSHMQLVSGAYMSGERVARTLLADVL</sequence>
<comment type="catalytic activity">
    <reaction evidence="8">
        <text>L-tryptophan + O2 = indole-3-acetamide + CO2 + H2O</text>
        <dbReference type="Rhea" id="RHEA:16165"/>
        <dbReference type="ChEBI" id="CHEBI:15377"/>
        <dbReference type="ChEBI" id="CHEBI:15379"/>
        <dbReference type="ChEBI" id="CHEBI:16031"/>
        <dbReference type="ChEBI" id="CHEBI:16526"/>
        <dbReference type="ChEBI" id="CHEBI:57912"/>
        <dbReference type="EC" id="1.13.12.3"/>
    </reaction>
</comment>
<evidence type="ECO:0000256" key="5">
    <source>
        <dbReference type="ARBA" id="ARBA00017871"/>
    </source>
</evidence>
<dbReference type="KEGG" id="oat:OAN307_c43030"/>
<proteinExistence type="inferred from homology"/>
<dbReference type="PROSITE" id="PS51318">
    <property type="entry name" value="TAT"/>
    <property type="match status" value="1"/>
</dbReference>
<dbReference type="eggNOG" id="COG1231">
    <property type="taxonomic scope" value="Bacteria"/>
</dbReference>
<organism evidence="11 12">
    <name type="scientific">Octadecabacter antarcticus 307</name>
    <dbReference type="NCBI Taxonomy" id="391626"/>
    <lineage>
        <taxon>Bacteria</taxon>
        <taxon>Pseudomonadati</taxon>
        <taxon>Pseudomonadota</taxon>
        <taxon>Alphaproteobacteria</taxon>
        <taxon>Rhodobacterales</taxon>
        <taxon>Roseobacteraceae</taxon>
        <taxon>Octadecabacter</taxon>
    </lineage>
</organism>
<dbReference type="OrthoDB" id="9790035at2"/>
<dbReference type="InterPro" id="IPR001613">
    <property type="entry name" value="Flavin_amine_oxidase"/>
</dbReference>
<comment type="cofactor">
    <cofactor evidence="1">
        <name>FAD</name>
        <dbReference type="ChEBI" id="CHEBI:57692"/>
    </cofactor>
</comment>
<dbReference type="Pfam" id="PF01593">
    <property type="entry name" value="Amino_oxidase"/>
    <property type="match status" value="2"/>
</dbReference>
<evidence type="ECO:0000256" key="3">
    <source>
        <dbReference type="ARBA" id="ARBA00005833"/>
    </source>
</evidence>
<dbReference type="GO" id="GO:0009851">
    <property type="term" value="P:auxin biosynthetic process"/>
    <property type="evidence" value="ECO:0007669"/>
    <property type="project" value="UniProtKB-KW"/>
</dbReference>
<comment type="similarity">
    <text evidence="3">Belongs to the tryptophan 2-monooxygenase family.</text>
</comment>
<dbReference type="Gene3D" id="3.90.660.10">
    <property type="match status" value="1"/>
</dbReference>
<reference evidence="11 12" key="1">
    <citation type="journal article" date="2013" name="PLoS ONE">
        <title>Poles Apart: Arctic and Antarctic Octadecabacter strains Share High Genome Plasticity and a New Type of Xanthorhodopsin.</title>
        <authorList>
            <person name="Vollmers J."/>
            <person name="Voget S."/>
            <person name="Dietrich S."/>
            <person name="Gollnow K."/>
            <person name="Smits M."/>
            <person name="Meyer K."/>
            <person name="Brinkhoff T."/>
            <person name="Simon M."/>
            <person name="Daniel R."/>
        </authorList>
    </citation>
    <scope>NUCLEOTIDE SEQUENCE [LARGE SCALE GENOMIC DNA]</scope>
    <source>
        <strain evidence="11 12">307</strain>
    </source>
</reference>
<dbReference type="SUPFAM" id="SSF54373">
    <property type="entry name" value="FAD-linked reductases, C-terminal domain"/>
    <property type="match status" value="1"/>
</dbReference>
<evidence type="ECO:0000259" key="10">
    <source>
        <dbReference type="Pfam" id="PF01593"/>
    </source>
</evidence>
<evidence type="ECO:0000256" key="8">
    <source>
        <dbReference type="ARBA" id="ARBA00047321"/>
    </source>
</evidence>
<dbReference type="SUPFAM" id="SSF51905">
    <property type="entry name" value="FAD/NAD(P)-binding domain"/>
    <property type="match status" value="1"/>
</dbReference>
<dbReference type="RefSeq" id="WP_015501609.1">
    <property type="nucleotide sequence ID" value="NC_020911.1"/>
</dbReference>
<evidence type="ECO:0000313" key="11">
    <source>
        <dbReference type="EMBL" id="AGI69689.1"/>
    </source>
</evidence>
<comment type="pathway">
    <text evidence="2">Plant hormone metabolism; auxin biosynthesis.</text>
</comment>
<accession>M9RAL1</accession>
<evidence type="ECO:0000256" key="7">
    <source>
        <dbReference type="ARBA" id="ARBA00023070"/>
    </source>
</evidence>
<evidence type="ECO:0000256" key="2">
    <source>
        <dbReference type="ARBA" id="ARBA00004814"/>
    </source>
</evidence>
<dbReference type="Gene3D" id="3.50.50.60">
    <property type="entry name" value="FAD/NAD(P)-binding domain"/>
    <property type="match status" value="2"/>
</dbReference>
<feature type="signal peptide" evidence="9">
    <location>
        <begin position="1"/>
        <end position="27"/>
    </location>
</feature>
<name>M9RAL1_9RHOB</name>
<dbReference type="EC" id="1.13.12.3" evidence="4"/>
<dbReference type="AlphaFoldDB" id="M9RAL1"/>
<evidence type="ECO:0000256" key="6">
    <source>
        <dbReference type="ARBA" id="ARBA00023002"/>
    </source>
</evidence>
<protein>
    <recommendedName>
        <fullName evidence="5">Tryptophan 2-monooxygenase</fullName>
        <ecNumber evidence="4">1.13.12.3</ecNumber>
    </recommendedName>
</protein>
<feature type="domain" description="Amine oxidase" evidence="10">
    <location>
        <begin position="44"/>
        <end position="143"/>
    </location>
</feature>
<dbReference type="EMBL" id="CP003740">
    <property type="protein sequence ID" value="AGI69689.1"/>
    <property type="molecule type" value="Genomic_DNA"/>
</dbReference>
<feature type="chain" id="PRO_5004102036" description="Tryptophan 2-monooxygenase" evidence="9">
    <location>
        <begin position="28"/>
        <end position="446"/>
    </location>
</feature>
<dbReference type="PRINTS" id="PR00757">
    <property type="entry name" value="AMINEOXDASEF"/>
</dbReference>